<dbReference type="Proteomes" id="UP000259636">
    <property type="component" value="Chromosome"/>
</dbReference>
<dbReference type="EMBL" id="CP031742">
    <property type="protein sequence ID" value="AXQ53528.1"/>
    <property type="molecule type" value="Genomic_DNA"/>
</dbReference>
<sequence>MRPVPADTRPTDVRGLLVIVTNLASDAHTWNLIYLQLLLEELGHRVANLGACVPDDLMVGECRSLLPDLIVMSTLNGHGHRDGPRAVARLRACPELRDTPIVIGGNLDISGQENTETSDALLAAGFDRVFHGTAGVLPFVKYLGSLRAVHPSALPAVAS</sequence>
<name>A0A385D575_9ACTN</name>
<proteinExistence type="predicted"/>
<dbReference type="GO" id="GO:0046872">
    <property type="term" value="F:metal ion binding"/>
    <property type="evidence" value="ECO:0007669"/>
    <property type="project" value="InterPro"/>
</dbReference>
<gene>
    <name evidence="2" type="ORF">D0C37_02110</name>
</gene>
<dbReference type="GO" id="GO:0031419">
    <property type="term" value="F:cobalamin binding"/>
    <property type="evidence" value="ECO:0007669"/>
    <property type="project" value="InterPro"/>
</dbReference>
<dbReference type="PROSITE" id="PS51332">
    <property type="entry name" value="B12_BINDING"/>
    <property type="match status" value="1"/>
</dbReference>
<dbReference type="AlphaFoldDB" id="A0A385D575"/>
<dbReference type="Pfam" id="PF02310">
    <property type="entry name" value="B12-binding"/>
    <property type="match status" value="1"/>
</dbReference>
<protein>
    <submittedName>
        <fullName evidence="2">Methylaspartate mutase</fullName>
    </submittedName>
</protein>
<dbReference type="GeneID" id="300113025"/>
<evidence type="ECO:0000313" key="2">
    <source>
        <dbReference type="EMBL" id="AXQ53528.1"/>
    </source>
</evidence>
<dbReference type="InterPro" id="IPR036724">
    <property type="entry name" value="Cobalamin-bd_sf"/>
</dbReference>
<evidence type="ECO:0000259" key="1">
    <source>
        <dbReference type="PROSITE" id="PS51332"/>
    </source>
</evidence>
<dbReference type="KEGG" id="sky:D0C37_02110"/>
<dbReference type="InterPro" id="IPR006158">
    <property type="entry name" value="Cobalamin-bd"/>
</dbReference>
<feature type="domain" description="B12-binding" evidence="1">
    <location>
        <begin position="15"/>
        <end position="153"/>
    </location>
</feature>
<reference evidence="2 3" key="1">
    <citation type="submission" date="2018-08" db="EMBL/GenBank/DDBJ databases">
        <authorList>
            <person name="Ferrada E.E."/>
            <person name="Latorre B.A."/>
        </authorList>
    </citation>
    <scope>NUCLEOTIDE SEQUENCE [LARGE SCALE GENOMIC DNA]</scope>
    <source>
        <strain evidence="2 3">VK-A60T</strain>
    </source>
</reference>
<organism evidence="2 3">
    <name type="scientific">Streptomyces koyangensis</name>
    <dbReference type="NCBI Taxonomy" id="188770"/>
    <lineage>
        <taxon>Bacteria</taxon>
        <taxon>Bacillati</taxon>
        <taxon>Actinomycetota</taxon>
        <taxon>Actinomycetes</taxon>
        <taxon>Kitasatosporales</taxon>
        <taxon>Streptomycetaceae</taxon>
        <taxon>Streptomyces</taxon>
        <taxon>Streptomyces aurantiacus group</taxon>
    </lineage>
</organism>
<evidence type="ECO:0000313" key="3">
    <source>
        <dbReference type="Proteomes" id="UP000259636"/>
    </source>
</evidence>
<dbReference type="SUPFAM" id="SSF52242">
    <property type="entry name" value="Cobalamin (vitamin B12)-binding domain"/>
    <property type="match status" value="1"/>
</dbReference>
<dbReference type="RefSeq" id="WP_117348552.1">
    <property type="nucleotide sequence ID" value="NZ_CP031742.1"/>
</dbReference>
<accession>A0A385D575</accession>
<dbReference type="Gene3D" id="3.40.50.280">
    <property type="entry name" value="Cobalamin-binding domain"/>
    <property type="match status" value="1"/>
</dbReference>